<dbReference type="OrthoDB" id="4685598at2759"/>
<evidence type="ECO:0000259" key="3">
    <source>
        <dbReference type="PROSITE" id="PS50048"/>
    </source>
</evidence>
<dbReference type="InterPro" id="IPR036864">
    <property type="entry name" value="Zn2-C6_fun-type_DNA-bd_sf"/>
</dbReference>
<keyword evidence="1" id="KW-0479">Metal-binding</keyword>
<sequence length="586" mass="65612">MSANSNLNMTRQRATLACELCRSRRTKCDGRRPTCSFCEGHDFQCTYRIAGPPVPSKNEVEINAIRERLDQICDLLSLRLVSSFATPPNAPGFVLPRFDDYPLDESIISRTWRVEFPFMTIQTPSMMCLVGLNPRLAAQMVTLERTDLSMLTPPGEPPGFRIQYQDAISAFAAFYDKIHHCYPILPPEFFSLYLEKIAGTGAPSTDSFLVLIVAAIGSVVRCSSIPVALEKRPDAAYIAKALSMLPHVHFEFSLSSVQCLLLLSIYYNCLAKPCQAHDYVLMASCKAQALFKCHLYENDNTATELLRRSFWSILVIETELGYHIDMPESNIWKFDDRILLPGIHGSWQPFRDDQRHLLGPMLSPNSITQNDMKAYFLADISMRRMIRRCTTSVTISHDREVYAPIIAAELAQQLESWYDHLPLSLRFERPGLNSSLPGTPFDYANLHLSSGLSSVRRLLQIRYYTCLAGIYWPAVYSIVYADTASPATLADCSRFFEAYIGFVSNAESAIQASPHCLWSIYASLFITSLAALKGSQSPALQATIPSAAIRGLAAAAEIFERGEVVSTSPSLGMIKQILIERIRQYV</sequence>
<evidence type="ECO:0000256" key="1">
    <source>
        <dbReference type="ARBA" id="ARBA00022723"/>
    </source>
</evidence>
<dbReference type="GO" id="GO:0000981">
    <property type="term" value="F:DNA-binding transcription factor activity, RNA polymerase II-specific"/>
    <property type="evidence" value="ECO:0007669"/>
    <property type="project" value="InterPro"/>
</dbReference>
<dbReference type="PROSITE" id="PS00463">
    <property type="entry name" value="ZN2_CY6_FUNGAL_1"/>
    <property type="match status" value="1"/>
</dbReference>
<evidence type="ECO:0000313" key="5">
    <source>
        <dbReference type="Proteomes" id="UP000235786"/>
    </source>
</evidence>
<dbReference type="PANTHER" id="PTHR47785:SF3">
    <property type="entry name" value="ZN(2)-C6 FUNGAL-TYPE DOMAIN-CONTAINING PROTEIN"/>
    <property type="match status" value="1"/>
</dbReference>
<dbReference type="InterPro" id="IPR007219">
    <property type="entry name" value="XnlR_reg_dom"/>
</dbReference>
<dbReference type="GO" id="GO:0006351">
    <property type="term" value="P:DNA-templated transcription"/>
    <property type="evidence" value="ECO:0007669"/>
    <property type="project" value="InterPro"/>
</dbReference>
<evidence type="ECO:0000313" key="4">
    <source>
        <dbReference type="EMBL" id="PMD45634.1"/>
    </source>
</evidence>
<name>A0A2J6S4D8_HYAVF</name>
<protein>
    <recommendedName>
        <fullName evidence="3">Zn(2)-C6 fungal-type domain-containing protein</fullName>
    </recommendedName>
</protein>
<dbReference type="PROSITE" id="PS50048">
    <property type="entry name" value="ZN2_CY6_FUNGAL_2"/>
    <property type="match status" value="1"/>
</dbReference>
<dbReference type="Gene3D" id="4.10.240.10">
    <property type="entry name" value="Zn(2)-C6 fungal-type DNA-binding domain"/>
    <property type="match status" value="1"/>
</dbReference>
<dbReference type="GO" id="GO:0008270">
    <property type="term" value="F:zinc ion binding"/>
    <property type="evidence" value="ECO:0007669"/>
    <property type="project" value="InterPro"/>
</dbReference>
<dbReference type="Proteomes" id="UP000235786">
    <property type="component" value="Unassembled WGS sequence"/>
</dbReference>
<keyword evidence="2" id="KW-0539">Nucleus</keyword>
<dbReference type="CDD" id="cd00067">
    <property type="entry name" value="GAL4"/>
    <property type="match status" value="1"/>
</dbReference>
<dbReference type="SUPFAM" id="SSF57701">
    <property type="entry name" value="Zn2/Cys6 DNA-binding domain"/>
    <property type="match status" value="1"/>
</dbReference>
<dbReference type="InterPro" id="IPR053181">
    <property type="entry name" value="EcdB-like_regulator"/>
</dbReference>
<dbReference type="PANTHER" id="PTHR47785">
    <property type="entry name" value="ZN(II)2CYS6 TRANSCRIPTION FACTOR (EUROFUNG)-RELATED-RELATED"/>
    <property type="match status" value="1"/>
</dbReference>
<organism evidence="4 5">
    <name type="scientific">Hyaloscypha variabilis (strain UAMH 11265 / GT02V1 / F)</name>
    <name type="common">Meliniomyces variabilis</name>
    <dbReference type="NCBI Taxonomy" id="1149755"/>
    <lineage>
        <taxon>Eukaryota</taxon>
        <taxon>Fungi</taxon>
        <taxon>Dikarya</taxon>
        <taxon>Ascomycota</taxon>
        <taxon>Pezizomycotina</taxon>
        <taxon>Leotiomycetes</taxon>
        <taxon>Helotiales</taxon>
        <taxon>Hyaloscyphaceae</taxon>
        <taxon>Hyaloscypha</taxon>
        <taxon>Hyaloscypha variabilis</taxon>
    </lineage>
</organism>
<accession>A0A2J6S4D8</accession>
<dbReference type="InterPro" id="IPR001138">
    <property type="entry name" value="Zn2Cys6_DnaBD"/>
</dbReference>
<reference evidence="4 5" key="1">
    <citation type="submission" date="2016-04" db="EMBL/GenBank/DDBJ databases">
        <title>A degradative enzymes factory behind the ericoid mycorrhizal symbiosis.</title>
        <authorList>
            <consortium name="DOE Joint Genome Institute"/>
            <person name="Martino E."/>
            <person name="Morin E."/>
            <person name="Grelet G."/>
            <person name="Kuo A."/>
            <person name="Kohler A."/>
            <person name="Daghino S."/>
            <person name="Barry K."/>
            <person name="Choi C."/>
            <person name="Cichocki N."/>
            <person name="Clum A."/>
            <person name="Copeland A."/>
            <person name="Hainaut M."/>
            <person name="Haridas S."/>
            <person name="Labutti K."/>
            <person name="Lindquist E."/>
            <person name="Lipzen A."/>
            <person name="Khouja H.-R."/>
            <person name="Murat C."/>
            <person name="Ohm R."/>
            <person name="Olson A."/>
            <person name="Spatafora J."/>
            <person name="Veneault-Fourrey C."/>
            <person name="Henrissat B."/>
            <person name="Grigoriev I."/>
            <person name="Martin F."/>
            <person name="Perotto S."/>
        </authorList>
    </citation>
    <scope>NUCLEOTIDE SEQUENCE [LARGE SCALE GENOMIC DNA]</scope>
    <source>
        <strain evidence="4 5">F</strain>
    </source>
</reference>
<keyword evidence="5" id="KW-1185">Reference proteome</keyword>
<dbReference type="AlphaFoldDB" id="A0A2J6S4D8"/>
<dbReference type="EMBL" id="KZ613940">
    <property type="protein sequence ID" value="PMD45634.1"/>
    <property type="molecule type" value="Genomic_DNA"/>
</dbReference>
<dbReference type="Pfam" id="PF00172">
    <property type="entry name" value="Zn_clus"/>
    <property type="match status" value="1"/>
</dbReference>
<dbReference type="SMART" id="SM00066">
    <property type="entry name" value="GAL4"/>
    <property type="match status" value="1"/>
</dbReference>
<gene>
    <name evidence="4" type="ORF">L207DRAFT_452747</name>
</gene>
<dbReference type="GO" id="GO:0003677">
    <property type="term" value="F:DNA binding"/>
    <property type="evidence" value="ECO:0007669"/>
    <property type="project" value="InterPro"/>
</dbReference>
<dbReference type="CDD" id="cd12148">
    <property type="entry name" value="fungal_TF_MHR"/>
    <property type="match status" value="1"/>
</dbReference>
<proteinExistence type="predicted"/>
<feature type="domain" description="Zn(2)-C6 fungal-type" evidence="3">
    <location>
        <begin position="17"/>
        <end position="47"/>
    </location>
</feature>
<evidence type="ECO:0000256" key="2">
    <source>
        <dbReference type="ARBA" id="ARBA00023242"/>
    </source>
</evidence>
<dbReference type="Pfam" id="PF04082">
    <property type="entry name" value="Fungal_trans"/>
    <property type="match status" value="1"/>
</dbReference>